<feature type="domain" description="MoaB/Mog" evidence="1">
    <location>
        <begin position="9"/>
        <end position="168"/>
    </location>
</feature>
<dbReference type="SUPFAM" id="SSF53218">
    <property type="entry name" value="Molybdenum cofactor biosynthesis proteins"/>
    <property type="match status" value="1"/>
</dbReference>
<dbReference type="AlphaFoldDB" id="A0A7X6DRV6"/>
<evidence type="ECO:0000259" key="1">
    <source>
        <dbReference type="SMART" id="SM00852"/>
    </source>
</evidence>
<comment type="caution">
    <text evidence="2">The sequence shown here is derived from an EMBL/GenBank/DDBJ whole genome shotgun (WGS) entry which is preliminary data.</text>
</comment>
<dbReference type="Pfam" id="PF24102">
    <property type="entry name" value="FLAD1_M"/>
    <property type="match status" value="1"/>
</dbReference>
<evidence type="ECO:0000313" key="2">
    <source>
        <dbReference type="EMBL" id="NKE72238.1"/>
    </source>
</evidence>
<dbReference type="PANTHER" id="PTHR13939:SF0">
    <property type="entry name" value="NMN AMIDOHYDROLASE-LIKE PROTEIN YFAY"/>
    <property type="match status" value="1"/>
</dbReference>
<reference evidence="2 3" key="1">
    <citation type="journal article" date="2020" name="Nature">
        <title>Bacterial chemolithoautotrophy via manganese oxidation.</title>
        <authorList>
            <person name="Yu H."/>
            <person name="Leadbetter J.R."/>
        </authorList>
    </citation>
    <scope>NUCLEOTIDE SEQUENCE [LARGE SCALE GENOMIC DNA]</scope>
    <source>
        <strain evidence="2 3">Mn-1</strain>
    </source>
</reference>
<dbReference type="InterPro" id="IPR036425">
    <property type="entry name" value="MoaB/Mog-like_dom_sf"/>
</dbReference>
<dbReference type="InterPro" id="IPR050101">
    <property type="entry name" value="CinA"/>
</dbReference>
<name>A0A7X6DRV6_9BACT</name>
<dbReference type="CDD" id="cd00885">
    <property type="entry name" value="cinA"/>
    <property type="match status" value="1"/>
</dbReference>
<proteinExistence type="predicted"/>
<dbReference type="Proteomes" id="UP000534783">
    <property type="component" value="Unassembled WGS sequence"/>
</dbReference>
<dbReference type="EMBL" id="VTOW01000003">
    <property type="protein sequence ID" value="NKE72238.1"/>
    <property type="molecule type" value="Genomic_DNA"/>
</dbReference>
<dbReference type="SMART" id="SM00852">
    <property type="entry name" value="MoCF_biosynth"/>
    <property type="match status" value="1"/>
</dbReference>
<sequence length="245" mass="27381">MAQQSKNAAIIIIGNEILSGKVQDANSPYLSGELRALGVDVQRISVIPDEIDTIGEEIAACRKKYHLVFTSGGVGPTHDDVTMEGIARGVGKPLTHHPILDQLLRTVYGGDLNPAQLKLADVPEGLELLHAEGLRVPVLRFENIYIFPGIPSLLVRKFEAIKERFRETPFHLRKIFLTGDEALVAEDLNKVLRLFPRLLLGSYPILHHPEYKVILTLESKDKAYLERATQSLLLFLPKELVLRLE</sequence>
<accession>A0A7X6DRV6</accession>
<gene>
    <name evidence="2" type="ORF">MNODULE_15925</name>
</gene>
<dbReference type="PANTHER" id="PTHR13939">
    <property type="entry name" value="NICOTINAMIDE-NUCLEOTIDE AMIDOHYDROLASE PNCC"/>
    <property type="match status" value="1"/>
</dbReference>
<evidence type="ECO:0000313" key="3">
    <source>
        <dbReference type="Proteomes" id="UP000534783"/>
    </source>
</evidence>
<dbReference type="InterPro" id="IPR056596">
    <property type="entry name" value="FLAD1_M"/>
</dbReference>
<dbReference type="Gene3D" id="3.40.980.10">
    <property type="entry name" value="MoaB/Mog-like domain"/>
    <property type="match status" value="1"/>
</dbReference>
<dbReference type="Pfam" id="PF00994">
    <property type="entry name" value="MoCF_biosynth"/>
    <property type="match status" value="1"/>
</dbReference>
<protein>
    <submittedName>
        <fullName evidence="2">Competence/damage-inducible protein A</fullName>
    </submittedName>
</protein>
<organism evidence="2 3">
    <name type="scientific">Candidatus Manganitrophus noduliformans</name>
    <dbReference type="NCBI Taxonomy" id="2606439"/>
    <lineage>
        <taxon>Bacteria</taxon>
        <taxon>Pseudomonadati</taxon>
        <taxon>Nitrospirota</taxon>
        <taxon>Nitrospiria</taxon>
        <taxon>Candidatus Troglogloeales</taxon>
        <taxon>Candidatus Manganitrophaceae</taxon>
        <taxon>Candidatus Manganitrophus</taxon>
    </lineage>
</organism>
<keyword evidence="3" id="KW-1185">Reference proteome</keyword>
<dbReference type="InterPro" id="IPR001453">
    <property type="entry name" value="MoaB/Mog_dom"/>
</dbReference>